<organism evidence="1 2">
    <name type="scientific">Marivita lacus</name>
    <dbReference type="NCBI Taxonomy" id="1323742"/>
    <lineage>
        <taxon>Bacteria</taxon>
        <taxon>Pseudomonadati</taxon>
        <taxon>Pseudomonadota</taxon>
        <taxon>Alphaproteobacteria</taxon>
        <taxon>Rhodobacterales</taxon>
        <taxon>Roseobacteraceae</taxon>
        <taxon>Marivita</taxon>
    </lineage>
</organism>
<reference evidence="2" key="1">
    <citation type="journal article" date="2019" name="Int. J. Syst. Evol. Microbiol.">
        <title>The Global Catalogue of Microorganisms (GCM) 10K type strain sequencing project: providing services to taxonomists for standard genome sequencing and annotation.</title>
        <authorList>
            <consortium name="The Broad Institute Genomics Platform"/>
            <consortium name="The Broad Institute Genome Sequencing Center for Infectious Disease"/>
            <person name="Wu L."/>
            <person name="Ma J."/>
        </authorList>
    </citation>
    <scope>NUCLEOTIDE SEQUENCE [LARGE SCALE GENOMIC DNA]</scope>
    <source>
        <strain evidence="2">CGMCC 1.12478</strain>
    </source>
</reference>
<accession>A0ABQ1KNB0</accession>
<evidence type="ECO:0000313" key="2">
    <source>
        <dbReference type="Proteomes" id="UP000645462"/>
    </source>
</evidence>
<sequence length="316" mass="32875">MTKTPTSALLLGALVADAASLGLHWLYDPDRIAKIAAERNGSAAFAPVNPAFFDGAKGYFAHGARQAGMLTQYGEALYLTMRCMIDSGGTFDADAQRSAFAAHFGAGGAYTGYIDRPTRGALERIANEKLPSGIDDDQNPALTRLPAIVATSHGAPELLQTATEAMQITNVNEVAEAYNAVFADLLRRVVTGTPVQDALDAAADTASGDVRDALKDALTTSETDTTVYAGEVGRACHLPTAGPVMFHVLRHSTSYTDAVERNILAAGDSAGRSLMIGAALGAAHGVATPKGIPLAWILELSDGAAIWKACRTLGTA</sequence>
<dbReference type="InterPro" id="IPR005502">
    <property type="entry name" value="Ribosyl_crysJ1"/>
</dbReference>
<comment type="caution">
    <text evidence="1">The sequence shown here is derived from an EMBL/GenBank/DDBJ whole genome shotgun (WGS) entry which is preliminary data.</text>
</comment>
<dbReference type="Pfam" id="PF03747">
    <property type="entry name" value="ADP_ribosyl_GH"/>
    <property type="match status" value="1"/>
</dbReference>
<dbReference type="SUPFAM" id="SSF101478">
    <property type="entry name" value="ADP-ribosylglycohydrolase"/>
    <property type="match status" value="1"/>
</dbReference>
<keyword evidence="2" id="KW-1185">Reference proteome</keyword>
<dbReference type="InterPro" id="IPR050792">
    <property type="entry name" value="ADP-ribosylglycohydrolase"/>
</dbReference>
<evidence type="ECO:0008006" key="3">
    <source>
        <dbReference type="Google" id="ProtNLM"/>
    </source>
</evidence>
<dbReference type="RefSeq" id="WP_188481965.1">
    <property type="nucleotide sequence ID" value="NZ_BMFC01000004.1"/>
</dbReference>
<evidence type="ECO:0000313" key="1">
    <source>
        <dbReference type="EMBL" id="GGC03900.1"/>
    </source>
</evidence>
<proteinExistence type="predicted"/>
<dbReference type="Proteomes" id="UP000645462">
    <property type="component" value="Unassembled WGS sequence"/>
</dbReference>
<gene>
    <name evidence="1" type="ORF">GCM10011363_20670</name>
</gene>
<dbReference type="EMBL" id="BMFC01000004">
    <property type="protein sequence ID" value="GGC03900.1"/>
    <property type="molecule type" value="Genomic_DNA"/>
</dbReference>
<name>A0ABQ1KNB0_9RHOB</name>
<dbReference type="Gene3D" id="1.10.4080.10">
    <property type="entry name" value="ADP-ribosylation/Crystallin J1"/>
    <property type="match status" value="1"/>
</dbReference>
<protein>
    <recommendedName>
        <fullName evidence="3">ADP-ribosylglycohydrolase family protein</fullName>
    </recommendedName>
</protein>
<dbReference type="InterPro" id="IPR036705">
    <property type="entry name" value="Ribosyl_crysJ1_sf"/>
</dbReference>
<dbReference type="PANTHER" id="PTHR16222">
    <property type="entry name" value="ADP-RIBOSYLGLYCOHYDROLASE"/>
    <property type="match status" value="1"/>
</dbReference>
<dbReference type="PANTHER" id="PTHR16222:SF17">
    <property type="entry name" value="SELENOPROTEIN J"/>
    <property type="match status" value="1"/>
</dbReference>